<evidence type="ECO:0000313" key="1">
    <source>
        <dbReference type="EMBL" id="KEC67846.1"/>
    </source>
</evidence>
<proteinExistence type="predicted"/>
<name>A0ABR4SRC4_BARQI</name>
<organism evidence="1 2">
    <name type="scientific">Bartonella quintana JK 68</name>
    <dbReference type="NCBI Taxonomy" id="1134503"/>
    <lineage>
        <taxon>Bacteria</taxon>
        <taxon>Pseudomonadati</taxon>
        <taxon>Pseudomonadota</taxon>
        <taxon>Alphaproteobacteria</taxon>
        <taxon>Hyphomicrobiales</taxon>
        <taxon>Bartonellaceae</taxon>
        <taxon>Bartonella</taxon>
    </lineage>
</organism>
<evidence type="ECO:0000313" key="2">
    <source>
        <dbReference type="Proteomes" id="UP000027143"/>
    </source>
</evidence>
<comment type="caution">
    <text evidence="1">The sequence shown here is derived from an EMBL/GenBank/DDBJ whole genome shotgun (WGS) entry which is preliminary data.</text>
</comment>
<sequence length="38" mass="4466">MTDQPVAREHKGFSIKNAVQMAHLRNDHQTNAQLYFMH</sequence>
<gene>
    <name evidence="1" type="ORF">O7U_00003</name>
</gene>
<reference evidence="1 2" key="1">
    <citation type="submission" date="2012-04" db="EMBL/GenBank/DDBJ databases">
        <title>The Genome Sequence of Bartonella quintana JK 68.</title>
        <authorList>
            <consortium name="The Broad Institute Genome Sequencing Platform"/>
            <consortium name="The Broad Institute Genome Sequencing Center for Infectious Disease"/>
            <person name="Feldgarden M."/>
            <person name="Kirby J."/>
            <person name="Kosoy M."/>
            <person name="Birtles R."/>
            <person name="Probert W.S."/>
            <person name="Chiaraviglio L."/>
            <person name="Walker B."/>
            <person name="Young S.K."/>
            <person name="Zeng Q."/>
            <person name="Gargeya S."/>
            <person name="Fitzgerald M."/>
            <person name="Haas B."/>
            <person name="Abouelleil A."/>
            <person name="Alvarado L."/>
            <person name="Arachchi H.M."/>
            <person name="Berlin A.M."/>
            <person name="Chapman S.B."/>
            <person name="Goldberg J."/>
            <person name="Griggs A."/>
            <person name="Gujja S."/>
            <person name="Hansen M."/>
            <person name="Howarth C."/>
            <person name="Imamovic A."/>
            <person name="Larimer J."/>
            <person name="McCowen C."/>
            <person name="Montmayeur A."/>
            <person name="Murphy C."/>
            <person name="Neiman D."/>
            <person name="Pearson M."/>
            <person name="Priest M."/>
            <person name="Roberts A."/>
            <person name="Saif S."/>
            <person name="Shea T."/>
            <person name="Sisk P."/>
            <person name="Sykes S."/>
            <person name="Wortman J."/>
            <person name="Nusbaum C."/>
            <person name="Birren B."/>
        </authorList>
    </citation>
    <scope>NUCLEOTIDE SEQUENCE [LARGE SCALE GENOMIC DNA]</scope>
    <source>
        <strain evidence="1 2">JK 68</strain>
    </source>
</reference>
<dbReference type="Proteomes" id="UP000027143">
    <property type="component" value="Unassembled WGS sequence"/>
</dbReference>
<accession>A0ABR4SRC4</accession>
<dbReference type="EMBL" id="AHPD01000001">
    <property type="protein sequence ID" value="KEC67846.1"/>
    <property type="molecule type" value="Genomic_DNA"/>
</dbReference>
<keyword evidence="2" id="KW-1185">Reference proteome</keyword>
<protein>
    <submittedName>
        <fullName evidence="1">Uncharacterized protein</fullName>
    </submittedName>
</protein>